<dbReference type="SMART" id="SM00382">
    <property type="entry name" value="AAA"/>
    <property type="match status" value="1"/>
</dbReference>
<dbReference type="OrthoDB" id="9776369at2"/>
<dbReference type="PROSITE" id="PS00211">
    <property type="entry name" value="ABC_TRANSPORTER_1"/>
    <property type="match status" value="1"/>
</dbReference>
<dbReference type="EMBL" id="CCRF01000079">
    <property type="protein sequence ID" value="CEE02545.1"/>
    <property type="molecule type" value="Genomic_DNA"/>
</dbReference>
<accession>A0A090J3U3</accession>
<dbReference type="InterPro" id="IPR003439">
    <property type="entry name" value="ABC_transporter-like_ATP-bd"/>
</dbReference>
<evidence type="ECO:0000256" key="4">
    <source>
        <dbReference type="ARBA" id="ARBA00022840"/>
    </source>
</evidence>
<dbReference type="GO" id="GO:0016887">
    <property type="term" value="F:ATP hydrolysis activity"/>
    <property type="evidence" value="ECO:0007669"/>
    <property type="project" value="InterPro"/>
</dbReference>
<dbReference type="InterPro" id="IPR052156">
    <property type="entry name" value="BCAA_Transport_ATP-bd_LivF"/>
</dbReference>
<evidence type="ECO:0000256" key="2">
    <source>
        <dbReference type="ARBA" id="ARBA00022448"/>
    </source>
</evidence>
<reference evidence="8 9" key="2">
    <citation type="submission" date="2015-01" db="EMBL/GenBank/DDBJ databases">
        <title>Draft Genome Sequences of Four Bacillus thermoamylovorans Strains, Isolated From Food Products.</title>
        <authorList>
            <person name="Krawcyk A.O."/>
            <person name="Berendsen E.M."/>
            <person name="Eijlander R.T."/>
            <person name="de Jong A."/>
            <person name="Wells-Bennik M."/>
            <person name="Kuipers O.P."/>
        </authorList>
    </citation>
    <scope>NUCLEOTIDE SEQUENCE [LARGE SCALE GENOMIC DNA]</scope>
    <source>
        <strain evidence="8 9">B4167</strain>
    </source>
</reference>
<dbReference type="GO" id="GO:0015807">
    <property type="term" value="P:L-amino acid transport"/>
    <property type="evidence" value="ECO:0007669"/>
    <property type="project" value="TreeGrafter"/>
</dbReference>
<dbReference type="Gene3D" id="3.40.50.300">
    <property type="entry name" value="P-loop containing nucleotide triphosphate hydrolases"/>
    <property type="match status" value="1"/>
</dbReference>
<evidence type="ECO:0000313" key="7">
    <source>
        <dbReference type="EMBL" id="CEE02545.1"/>
    </source>
</evidence>
<dbReference type="SUPFAM" id="SSF52540">
    <property type="entry name" value="P-loop containing nucleoside triphosphate hydrolases"/>
    <property type="match status" value="1"/>
</dbReference>
<comment type="similarity">
    <text evidence="1">Belongs to the ABC transporter superfamily.</text>
</comment>
<dbReference type="GO" id="GO:0015658">
    <property type="term" value="F:branched-chain amino acid transmembrane transporter activity"/>
    <property type="evidence" value="ECO:0007669"/>
    <property type="project" value="InterPro"/>
</dbReference>
<sequence length="235" mass="25523">MLKVEGIDVFYGNIQALKNVSLTVEEKEIVTLIGANGAGKTTLLKTLSGLLRPTAGTIQYLGESIRVKPVQSIVKAGISHVPEGRRVFANMTVEENLDLGAYLRKDKKGIKQDLDKVFSLFPILHERRNQLSGTLSGGEQQMLAIGRALMAKPKLLLLDEPSMGLAPLLVKQIFNIIQEINKDGTTILLVEQNAHMALSIANRAYVIETGSVVLSGNASEMQNSEKVKEAYLGGI</sequence>
<keyword evidence="2" id="KW-0813">Transport</keyword>
<dbReference type="InterPro" id="IPR017871">
    <property type="entry name" value="ABC_transporter-like_CS"/>
</dbReference>
<dbReference type="EMBL" id="JXLU01000131">
    <property type="protein sequence ID" value="KIO71248.1"/>
    <property type="molecule type" value="Genomic_DNA"/>
</dbReference>
<keyword evidence="3" id="KW-0547">Nucleotide-binding</keyword>
<dbReference type="Pfam" id="PF00005">
    <property type="entry name" value="ABC_tran"/>
    <property type="match status" value="1"/>
</dbReference>
<name>A0A090J3U3_9BACI</name>
<keyword evidence="10" id="KW-1185">Reference proteome</keyword>
<dbReference type="InterPro" id="IPR030660">
    <property type="entry name" value="ABC_branched_ATPase_LivF/BraG"/>
</dbReference>
<dbReference type="PANTHER" id="PTHR43820">
    <property type="entry name" value="HIGH-AFFINITY BRANCHED-CHAIN AMINO ACID TRANSPORT ATP-BINDING PROTEIN LIVF"/>
    <property type="match status" value="1"/>
</dbReference>
<feature type="domain" description="ABC transporter" evidence="6">
    <location>
        <begin position="2"/>
        <end position="234"/>
    </location>
</feature>
<dbReference type="AlphaFoldDB" id="A0A090J3U3"/>
<evidence type="ECO:0000313" key="8">
    <source>
        <dbReference type="EMBL" id="KIO71248.1"/>
    </source>
</evidence>
<dbReference type="InterPro" id="IPR003593">
    <property type="entry name" value="AAA+_ATPase"/>
</dbReference>
<dbReference type="PROSITE" id="PS50893">
    <property type="entry name" value="ABC_TRANSPORTER_2"/>
    <property type="match status" value="1"/>
</dbReference>
<evidence type="ECO:0000313" key="9">
    <source>
        <dbReference type="Proteomes" id="UP000032076"/>
    </source>
</evidence>
<dbReference type="PIRSF" id="PIRSF039137">
    <property type="entry name" value="ABC_branched_ATPase"/>
    <property type="match status" value="1"/>
</dbReference>
<dbReference type="Proteomes" id="UP000032076">
    <property type="component" value="Unassembled WGS sequence"/>
</dbReference>
<evidence type="ECO:0000313" key="10">
    <source>
        <dbReference type="Proteomes" id="UP000040576"/>
    </source>
</evidence>
<organism evidence="7 10">
    <name type="scientific">Caldibacillus thermoamylovorans</name>
    <dbReference type="NCBI Taxonomy" id="35841"/>
    <lineage>
        <taxon>Bacteria</taxon>
        <taxon>Bacillati</taxon>
        <taxon>Bacillota</taxon>
        <taxon>Bacilli</taxon>
        <taxon>Bacillales</taxon>
        <taxon>Bacillaceae</taxon>
        <taxon>Caldibacillus</taxon>
    </lineage>
</organism>
<dbReference type="PATRIC" id="fig|35841.7.peg.2517"/>
<reference evidence="7 10" key="1">
    <citation type="submission" date="2014-07" db="EMBL/GenBank/DDBJ databases">
        <authorList>
            <person name="Wibberg Daniel"/>
        </authorList>
    </citation>
    <scope>NUCLEOTIDE SEQUENCE [LARGE SCALE GENOMIC DNA]</scope>
</reference>
<evidence type="ECO:0000256" key="1">
    <source>
        <dbReference type="ARBA" id="ARBA00005417"/>
    </source>
</evidence>
<evidence type="ECO:0000256" key="3">
    <source>
        <dbReference type="ARBA" id="ARBA00022741"/>
    </source>
</evidence>
<evidence type="ECO:0000259" key="6">
    <source>
        <dbReference type="PROSITE" id="PS50893"/>
    </source>
</evidence>
<dbReference type="Proteomes" id="UP000040576">
    <property type="component" value="Unassembled WGS sequence"/>
</dbReference>
<keyword evidence="4 7" id="KW-0067">ATP-binding</keyword>
<dbReference type="PANTHER" id="PTHR43820:SF4">
    <property type="entry name" value="HIGH-AFFINITY BRANCHED-CHAIN AMINO ACID TRANSPORT ATP-BINDING PROTEIN LIVF"/>
    <property type="match status" value="1"/>
</dbReference>
<keyword evidence="5" id="KW-0029">Amino-acid transport</keyword>
<dbReference type="RefSeq" id="WP_034772124.1">
    <property type="nucleotide sequence ID" value="NZ_CCRF01000079.1"/>
</dbReference>
<dbReference type="GO" id="GO:0005524">
    <property type="term" value="F:ATP binding"/>
    <property type="evidence" value="ECO:0007669"/>
    <property type="project" value="UniProtKB-KW"/>
</dbReference>
<dbReference type="InterPro" id="IPR027417">
    <property type="entry name" value="P-loop_NTPase"/>
</dbReference>
<proteinExistence type="inferred from homology"/>
<gene>
    <name evidence="7" type="primary">braG</name>
    <name evidence="8" type="ORF">B4167_0202</name>
    <name evidence="7" type="ORF">BT1A1_2752</name>
</gene>
<dbReference type="CDD" id="cd03224">
    <property type="entry name" value="ABC_TM1139_LivF_branched"/>
    <property type="match status" value="1"/>
</dbReference>
<evidence type="ECO:0000256" key="5">
    <source>
        <dbReference type="ARBA" id="ARBA00022970"/>
    </source>
</evidence>
<protein>
    <submittedName>
        <fullName evidence="7">High-affinity branched-chain amino acid transport ATP-binding protein BraG</fullName>
    </submittedName>
</protein>